<dbReference type="PANTHER" id="PTHR43677:SF4">
    <property type="entry name" value="QUINONE OXIDOREDUCTASE-LIKE PROTEIN 2"/>
    <property type="match status" value="1"/>
</dbReference>
<dbReference type="InterPro" id="IPR051397">
    <property type="entry name" value="Zn-ADH-like_protein"/>
</dbReference>
<name>A0ABT5DX21_9BACT</name>
<dbReference type="Gene3D" id="3.40.50.720">
    <property type="entry name" value="NAD(P)-binding Rossmann-like Domain"/>
    <property type="match status" value="1"/>
</dbReference>
<dbReference type="SMART" id="SM00829">
    <property type="entry name" value="PKS_ER"/>
    <property type="match status" value="1"/>
</dbReference>
<evidence type="ECO:0000259" key="1">
    <source>
        <dbReference type="SMART" id="SM00829"/>
    </source>
</evidence>
<dbReference type="InterPro" id="IPR011032">
    <property type="entry name" value="GroES-like_sf"/>
</dbReference>
<dbReference type="InterPro" id="IPR020843">
    <property type="entry name" value="ER"/>
</dbReference>
<gene>
    <name evidence="2" type="ORF">POL25_08790</name>
</gene>
<dbReference type="Pfam" id="PF08240">
    <property type="entry name" value="ADH_N"/>
    <property type="match status" value="1"/>
</dbReference>
<feature type="domain" description="Enoyl reductase (ER)" evidence="1">
    <location>
        <begin position="12"/>
        <end position="343"/>
    </location>
</feature>
<evidence type="ECO:0000313" key="2">
    <source>
        <dbReference type="EMBL" id="MDC0716986.1"/>
    </source>
</evidence>
<dbReference type="InterPro" id="IPR013154">
    <property type="entry name" value="ADH-like_N"/>
</dbReference>
<comment type="caution">
    <text evidence="2">The sequence shown here is derived from an EMBL/GenBank/DDBJ whole genome shotgun (WGS) entry which is preliminary data.</text>
</comment>
<dbReference type="SUPFAM" id="SSF51735">
    <property type="entry name" value="NAD(P)-binding Rossmann-fold domains"/>
    <property type="match status" value="1"/>
</dbReference>
<dbReference type="InterPro" id="IPR036291">
    <property type="entry name" value="NAD(P)-bd_dom_sf"/>
</dbReference>
<dbReference type="PROSITE" id="PS01162">
    <property type="entry name" value="QOR_ZETA_CRYSTAL"/>
    <property type="match status" value="1"/>
</dbReference>
<dbReference type="EMBL" id="JAQNDL010000001">
    <property type="protein sequence ID" value="MDC0716986.1"/>
    <property type="molecule type" value="Genomic_DNA"/>
</dbReference>
<organism evidence="2 3">
    <name type="scientific">Nannocystis bainbridge</name>
    <dbReference type="NCBI Taxonomy" id="2995303"/>
    <lineage>
        <taxon>Bacteria</taxon>
        <taxon>Pseudomonadati</taxon>
        <taxon>Myxococcota</taxon>
        <taxon>Polyangia</taxon>
        <taxon>Nannocystales</taxon>
        <taxon>Nannocystaceae</taxon>
        <taxon>Nannocystis</taxon>
    </lineage>
</organism>
<reference evidence="2 3" key="1">
    <citation type="submission" date="2022-11" db="EMBL/GenBank/DDBJ databases">
        <title>Minimal conservation of predation-associated metabolite biosynthetic gene clusters underscores biosynthetic potential of Myxococcota including descriptions for ten novel species: Archangium lansinium sp. nov., Myxococcus landrumus sp. nov., Nannocystis bai.</title>
        <authorList>
            <person name="Ahearne A."/>
            <person name="Stevens C."/>
            <person name="Dowd S."/>
        </authorList>
    </citation>
    <scope>NUCLEOTIDE SEQUENCE [LARGE SCALE GENOMIC DNA]</scope>
    <source>
        <strain evidence="2 3">BB15-2</strain>
    </source>
</reference>
<dbReference type="Pfam" id="PF13602">
    <property type="entry name" value="ADH_zinc_N_2"/>
    <property type="match status" value="1"/>
</dbReference>
<protein>
    <submittedName>
        <fullName evidence="2">Zinc-binding dehydrogenase</fullName>
    </submittedName>
</protein>
<evidence type="ECO:0000313" key="3">
    <source>
        <dbReference type="Proteomes" id="UP001221686"/>
    </source>
</evidence>
<dbReference type="InterPro" id="IPR002364">
    <property type="entry name" value="Quin_OxRdtase/zeta-crystal_CS"/>
</dbReference>
<keyword evidence="3" id="KW-1185">Reference proteome</keyword>
<accession>A0ABT5DX21</accession>
<dbReference type="Proteomes" id="UP001221686">
    <property type="component" value="Unassembled WGS sequence"/>
</dbReference>
<sequence length="345" mass="35763">MRMRKVVIAAAGGHERLTLVETEAPRPGPGEVRIAVQAIGVNYADCVVRMGLYKSAQDFVGWPITPGFEVAGVIDAVGEGVTGLTIGAEVVAVTRFGGYATAVCVPEHQVFAVPAGLSLAEAAAVPAVYLTAWYALHALAHARAGESVLVHSAAGGVGGALCQFGRRAGCRVIGVVGGPHKVAAARAAGAEVVIDKSSTPLWPAVEAAAPGGVDVACDANGPETLRSSYKHLAGGGRLIVYGFHTMLPRTGGKPNLLKLAFGFVRTPWFSPLALTNENRGVLGFNLSYMFHRAPLLIEGMAAIAGGLAAEELRPPPITTYPLEQVAQAHRDLESGRTIGKLVLLT</sequence>
<proteinExistence type="predicted"/>
<dbReference type="SUPFAM" id="SSF50129">
    <property type="entry name" value="GroES-like"/>
    <property type="match status" value="1"/>
</dbReference>
<dbReference type="PANTHER" id="PTHR43677">
    <property type="entry name" value="SHORT-CHAIN DEHYDROGENASE/REDUCTASE"/>
    <property type="match status" value="1"/>
</dbReference>
<dbReference type="Gene3D" id="3.90.180.10">
    <property type="entry name" value="Medium-chain alcohol dehydrogenases, catalytic domain"/>
    <property type="match status" value="1"/>
</dbReference>